<dbReference type="Proteomes" id="UP000321773">
    <property type="component" value="Unassembled WGS sequence"/>
</dbReference>
<reference evidence="2 5" key="2">
    <citation type="submission" date="2019-07" db="EMBL/GenBank/DDBJ databases">
        <title>Whole genome shotgun sequence of Halolactibacillus miurensis NBRC 100873.</title>
        <authorList>
            <person name="Hosoyama A."/>
            <person name="Uohara A."/>
            <person name="Ohji S."/>
            <person name="Ichikawa N."/>
        </authorList>
    </citation>
    <scope>NUCLEOTIDE SEQUENCE [LARGE SCALE GENOMIC DNA]</scope>
    <source>
        <strain evidence="2 5">NBRC 100873</strain>
    </source>
</reference>
<evidence type="ECO:0000313" key="4">
    <source>
        <dbReference type="Proteomes" id="UP000199139"/>
    </source>
</evidence>
<dbReference type="EMBL" id="FPAI01000017">
    <property type="protein sequence ID" value="SFS91114.1"/>
    <property type="molecule type" value="Genomic_DNA"/>
</dbReference>
<evidence type="ECO:0000256" key="1">
    <source>
        <dbReference type="SAM" id="SignalP"/>
    </source>
</evidence>
<dbReference type="AlphaFoldDB" id="A0A1I6TPP1"/>
<keyword evidence="5" id="KW-1185">Reference proteome</keyword>
<gene>
    <name evidence="2" type="ORF">HMI01_25530</name>
    <name evidence="3" type="ORF">SAMN05421668_1172</name>
</gene>
<name>A0A1I6TPP1_9BACI</name>
<accession>A0A1I6TPP1</accession>
<keyword evidence="1" id="KW-0732">Signal</keyword>
<feature type="chain" id="PRO_5038662682" evidence="1">
    <location>
        <begin position="24"/>
        <end position="190"/>
    </location>
</feature>
<dbReference type="PROSITE" id="PS51257">
    <property type="entry name" value="PROKAR_LIPOPROTEIN"/>
    <property type="match status" value="1"/>
</dbReference>
<evidence type="ECO:0000313" key="2">
    <source>
        <dbReference type="EMBL" id="GEM05565.1"/>
    </source>
</evidence>
<dbReference type="RefSeq" id="WP_062321709.1">
    <property type="nucleotide sequence ID" value="NZ_BJWJ01000039.1"/>
</dbReference>
<evidence type="ECO:0000313" key="3">
    <source>
        <dbReference type="EMBL" id="SFS91114.1"/>
    </source>
</evidence>
<dbReference type="EMBL" id="BJWJ01000039">
    <property type="protein sequence ID" value="GEM05565.1"/>
    <property type="molecule type" value="Genomic_DNA"/>
</dbReference>
<sequence>MKWKIMMLIGFLLILTGCSERTALTAADIVVELNNRPLEQFETIAQLPFTVHLDVSETEIETDTYQLSLELTLLNSEEMVREVQVTAVLPDDLREYFVTGEPQLPFSNHFDIEEEMREYFILTPSDDQTIQVQVERPLKQRLTDEDVDEITKQLEKIKLKLTYVTESNDVTVHYVTLSSESIHVGDRVAE</sequence>
<dbReference type="Proteomes" id="UP000199139">
    <property type="component" value="Unassembled WGS sequence"/>
</dbReference>
<feature type="signal peptide" evidence="1">
    <location>
        <begin position="1"/>
        <end position="23"/>
    </location>
</feature>
<protein>
    <submittedName>
        <fullName evidence="3">Uncharacterized protein</fullName>
    </submittedName>
</protein>
<evidence type="ECO:0000313" key="5">
    <source>
        <dbReference type="Proteomes" id="UP000321773"/>
    </source>
</evidence>
<reference evidence="3 4" key="1">
    <citation type="submission" date="2016-10" db="EMBL/GenBank/DDBJ databases">
        <authorList>
            <person name="de Groot N.N."/>
        </authorList>
    </citation>
    <scope>NUCLEOTIDE SEQUENCE [LARGE SCALE GENOMIC DNA]</scope>
    <source>
        <strain evidence="3 4">DSM 17074</strain>
    </source>
</reference>
<organism evidence="3 4">
    <name type="scientific">Halolactibacillus miurensis</name>
    <dbReference type="NCBI Taxonomy" id="306541"/>
    <lineage>
        <taxon>Bacteria</taxon>
        <taxon>Bacillati</taxon>
        <taxon>Bacillota</taxon>
        <taxon>Bacilli</taxon>
        <taxon>Bacillales</taxon>
        <taxon>Bacillaceae</taxon>
        <taxon>Halolactibacillus</taxon>
    </lineage>
</organism>
<proteinExistence type="predicted"/>